<keyword evidence="3" id="KW-0479">Metal-binding</keyword>
<keyword evidence="2 5" id="KW-0813">Transport</keyword>
<evidence type="ECO:0000313" key="8">
    <source>
        <dbReference type="Proteomes" id="UP000051586"/>
    </source>
</evidence>
<dbReference type="InterPro" id="IPR006129">
    <property type="entry name" value="AdhesinB"/>
</dbReference>
<dbReference type="PRINTS" id="PR00690">
    <property type="entry name" value="ADHESNFAMILY"/>
</dbReference>
<dbReference type="GO" id="GO:0046872">
    <property type="term" value="F:metal ion binding"/>
    <property type="evidence" value="ECO:0007669"/>
    <property type="project" value="UniProtKB-KW"/>
</dbReference>
<sequence>MLNRKPKLIGFTLVTVLALLGLTACHQQSMPRQRADQRLKIVSTLNFYGETAQQVGGKYVKVDSIINSNVDPHDFEPNITDSKQVAQADLVISNGLGYDDWINQITNSTAPRGQTELQLEQLLHKKDGDNEHLWYDPQTMDILATQLAKTYSAKNPRQRRYFQNRARAYRKNWAQVTNLINEIKPLAQHQKVAVSEPVFNYSLKRMGYQITDNDFANAVDKGVDPAPKAISNLQSQIKNHQIAFFVNNTQTSDPTVANLVKLAHHEQLPVVNVTETKPQNRTYFQWMRQQYQAVQVAQRTNNH</sequence>
<dbReference type="SUPFAM" id="SSF53807">
    <property type="entry name" value="Helical backbone' metal receptor"/>
    <property type="match status" value="1"/>
</dbReference>
<accession>A0A0R2CRL1</accession>
<gene>
    <name evidence="7" type="ORF">FC87_GL000523</name>
</gene>
<dbReference type="PRINTS" id="PR00691">
    <property type="entry name" value="ADHESINB"/>
</dbReference>
<comment type="similarity">
    <text evidence="5">Belongs to the bacterial solute-binding protein 9 family.</text>
</comment>
<proteinExistence type="inferred from homology"/>
<comment type="subcellular location">
    <subcellularLocation>
        <location evidence="1">Cell envelope</location>
    </subcellularLocation>
</comment>
<dbReference type="GO" id="GO:0030313">
    <property type="term" value="C:cell envelope"/>
    <property type="evidence" value="ECO:0007669"/>
    <property type="project" value="UniProtKB-SubCell"/>
</dbReference>
<dbReference type="GO" id="GO:0030001">
    <property type="term" value="P:metal ion transport"/>
    <property type="evidence" value="ECO:0007669"/>
    <property type="project" value="InterPro"/>
</dbReference>
<evidence type="ECO:0000256" key="1">
    <source>
        <dbReference type="ARBA" id="ARBA00004196"/>
    </source>
</evidence>
<dbReference type="AlphaFoldDB" id="A0A0R2CRL1"/>
<dbReference type="InterPro" id="IPR050492">
    <property type="entry name" value="Bact_metal-bind_prot9"/>
</dbReference>
<dbReference type="RefSeq" id="WP_051393783.1">
    <property type="nucleotide sequence ID" value="NZ_AYZI01000002.1"/>
</dbReference>
<dbReference type="PATRIC" id="fig|1423745.4.peg.548"/>
<keyword evidence="4 6" id="KW-0732">Signal</keyword>
<dbReference type="PROSITE" id="PS51257">
    <property type="entry name" value="PROKAR_LIPOPROTEIN"/>
    <property type="match status" value="1"/>
</dbReference>
<dbReference type="GO" id="GO:0007155">
    <property type="term" value="P:cell adhesion"/>
    <property type="evidence" value="ECO:0007669"/>
    <property type="project" value="InterPro"/>
</dbReference>
<dbReference type="PANTHER" id="PTHR42953">
    <property type="entry name" value="HIGH-AFFINITY ZINC UPTAKE SYSTEM PROTEIN ZNUA-RELATED"/>
    <property type="match status" value="1"/>
</dbReference>
<dbReference type="EMBL" id="AYZI01000002">
    <property type="protein sequence ID" value="KRM92388.1"/>
    <property type="molecule type" value="Genomic_DNA"/>
</dbReference>
<feature type="signal peptide" evidence="6">
    <location>
        <begin position="1"/>
        <end position="26"/>
    </location>
</feature>
<dbReference type="STRING" id="1423745.GCA_001311215_01628"/>
<evidence type="ECO:0000256" key="2">
    <source>
        <dbReference type="ARBA" id="ARBA00022448"/>
    </source>
</evidence>
<organism evidence="7 8">
    <name type="scientific">Fructilactobacillus florum DSM 22689 = JCM 16035</name>
    <dbReference type="NCBI Taxonomy" id="1423745"/>
    <lineage>
        <taxon>Bacteria</taxon>
        <taxon>Bacillati</taxon>
        <taxon>Bacillota</taxon>
        <taxon>Bacilli</taxon>
        <taxon>Lactobacillales</taxon>
        <taxon>Lactobacillaceae</taxon>
        <taxon>Fructilactobacillus</taxon>
    </lineage>
</organism>
<dbReference type="PANTHER" id="PTHR42953:SF1">
    <property type="entry name" value="METAL-BINDING PROTEIN HI_0362-RELATED"/>
    <property type="match status" value="1"/>
</dbReference>
<evidence type="ECO:0000256" key="4">
    <source>
        <dbReference type="ARBA" id="ARBA00022729"/>
    </source>
</evidence>
<evidence type="ECO:0000256" key="6">
    <source>
        <dbReference type="SAM" id="SignalP"/>
    </source>
</evidence>
<comment type="caution">
    <text evidence="7">The sequence shown here is derived from an EMBL/GenBank/DDBJ whole genome shotgun (WGS) entry which is preliminary data.</text>
</comment>
<protein>
    <submittedName>
        <fullName evidence="7">ABC transporter substrate binding protein</fullName>
    </submittedName>
</protein>
<dbReference type="InterPro" id="IPR006127">
    <property type="entry name" value="ZnuA-like"/>
</dbReference>
<dbReference type="Pfam" id="PF01297">
    <property type="entry name" value="ZnuA"/>
    <property type="match status" value="1"/>
</dbReference>
<evidence type="ECO:0000256" key="3">
    <source>
        <dbReference type="ARBA" id="ARBA00022723"/>
    </source>
</evidence>
<dbReference type="Gene3D" id="3.40.50.1980">
    <property type="entry name" value="Nitrogenase molybdenum iron protein domain"/>
    <property type="match status" value="2"/>
</dbReference>
<evidence type="ECO:0000256" key="5">
    <source>
        <dbReference type="RuleBase" id="RU003512"/>
    </source>
</evidence>
<name>A0A0R2CRL1_9LACO</name>
<dbReference type="InterPro" id="IPR006128">
    <property type="entry name" value="Lipoprotein_PsaA-like"/>
</dbReference>
<dbReference type="Proteomes" id="UP000051586">
    <property type="component" value="Unassembled WGS sequence"/>
</dbReference>
<reference evidence="7 8" key="1">
    <citation type="journal article" date="2015" name="Genome Announc.">
        <title>Expanding the biotechnology potential of lactobacilli through comparative genomics of 213 strains and associated genera.</title>
        <authorList>
            <person name="Sun Z."/>
            <person name="Harris H.M."/>
            <person name="McCann A."/>
            <person name="Guo C."/>
            <person name="Argimon S."/>
            <person name="Zhang W."/>
            <person name="Yang X."/>
            <person name="Jeffery I.B."/>
            <person name="Cooney J.C."/>
            <person name="Kagawa T.F."/>
            <person name="Liu W."/>
            <person name="Song Y."/>
            <person name="Salvetti E."/>
            <person name="Wrobel A."/>
            <person name="Rasinkangas P."/>
            <person name="Parkhill J."/>
            <person name="Rea M.C."/>
            <person name="O'Sullivan O."/>
            <person name="Ritari J."/>
            <person name="Douillard F.P."/>
            <person name="Paul Ross R."/>
            <person name="Yang R."/>
            <person name="Briner A.E."/>
            <person name="Felis G.E."/>
            <person name="de Vos W.M."/>
            <person name="Barrangou R."/>
            <person name="Klaenhammer T.R."/>
            <person name="Caufield P.W."/>
            <person name="Cui Y."/>
            <person name="Zhang H."/>
            <person name="O'Toole P.W."/>
        </authorList>
    </citation>
    <scope>NUCLEOTIDE SEQUENCE [LARGE SCALE GENOMIC DNA]</scope>
    <source>
        <strain evidence="7 8">DSM 22689</strain>
    </source>
</reference>
<evidence type="ECO:0000313" key="7">
    <source>
        <dbReference type="EMBL" id="KRM92388.1"/>
    </source>
</evidence>
<feature type="chain" id="PRO_5039321472" evidence="6">
    <location>
        <begin position="27"/>
        <end position="303"/>
    </location>
</feature>